<organism evidence="1 2">
    <name type="scientific">Dictyocaulus viviparus</name>
    <name type="common">Bovine lungworm</name>
    <dbReference type="NCBI Taxonomy" id="29172"/>
    <lineage>
        <taxon>Eukaryota</taxon>
        <taxon>Metazoa</taxon>
        <taxon>Ecdysozoa</taxon>
        <taxon>Nematoda</taxon>
        <taxon>Chromadorea</taxon>
        <taxon>Rhabditida</taxon>
        <taxon>Rhabditina</taxon>
        <taxon>Rhabditomorpha</taxon>
        <taxon>Strongyloidea</taxon>
        <taxon>Metastrongylidae</taxon>
        <taxon>Dictyocaulus</taxon>
    </lineage>
</organism>
<dbReference type="Proteomes" id="UP000053766">
    <property type="component" value="Unassembled WGS sequence"/>
</dbReference>
<reference evidence="1 2" key="1">
    <citation type="submission" date="2013-11" db="EMBL/GenBank/DDBJ databases">
        <title>Draft genome of the bovine lungworm Dictyocaulus viviparus.</title>
        <authorList>
            <person name="Mitreva M."/>
        </authorList>
    </citation>
    <scope>NUCLEOTIDE SEQUENCE [LARGE SCALE GENOMIC DNA]</scope>
    <source>
        <strain evidence="1 2">HannoverDv2000</strain>
    </source>
</reference>
<evidence type="ECO:0000313" key="1">
    <source>
        <dbReference type="EMBL" id="KJH48961.1"/>
    </source>
</evidence>
<dbReference type="AlphaFoldDB" id="A0A0D8Y309"/>
<dbReference type="STRING" id="29172.A0A0D8Y309"/>
<gene>
    <name evidence="1" type="ORF">DICVIV_04931</name>
</gene>
<proteinExistence type="predicted"/>
<keyword evidence="2" id="KW-1185">Reference proteome</keyword>
<evidence type="ECO:0000313" key="2">
    <source>
        <dbReference type="Proteomes" id="UP000053766"/>
    </source>
</evidence>
<dbReference type="OrthoDB" id="6224010at2759"/>
<protein>
    <submittedName>
        <fullName evidence="1">Uncharacterized protein</fullName>
    </submittedName>
</protein>
<reference evidence="2" key="2">
    <citation type="journal article" date="2016" name="Sci. Rep.">
        <title>Dictyocaulus viviparus genome, variome and transcriptome elucidate lungworm biology and support future intervention.</title>
        <authorList>
            <person name="McNulty S.N."/>
            <person name="Strube C."/>
            <person name="Rosa B.A."/>
            <person name="Martin J.C."/>
            <person name="Tyagi R."/>
            <person name="Choi Y.J."/>
            <person name="Wang Q."/>
            <person name="Hallsworth Pepin K."/>
            <person name="Zhang X."/>
            <person name="Ozersky P."/>
            <person name="Wilson R.K."/>
            <person name="Sternberg P.W."/>
            <person name="Gasser R.B."/>
            <person name="Mitreva M."/>
        </authorList>
    </citation>
    <scope>NUCLEOTIDE SEQUENCE [LARGE SCALE GENOMIC DNA]</scope>
    <source>
        <strain evidence="2">HannoverDv2000</strain>
    </source>
</reference>
<name>A0A0D8Y309_DICVI</name>
<dbReference type="EMBL" id="KN716250">
    <property type="protein sequence ID" value="KJH48961.1"/>
    <property type="molecule type" value="Genomic_DNA"/>
</dbReference>
<sequence length="82" mass="9528">MESLYDRTCSICVQTVSSQFTKYSSIELSYLGDPDDRTLRRIEADFVIPNRMNAIIEKVECHEPYMGTVLTCFFFVLFNLSQ</sequence>
<accession>A0A0D8Y309</accession>